<accession>A0A150XHZ3</accession>
<evidence type="ECO:0008006" key="3">
    <source>
        <dbReference type="Google" id="ProtNLM"/>
    </source>
</evidence>
<gene>
    <name evidence="1" type="ORF">AWW68_05925</name>
</gene>
<organism evidence="1 2">
    <name type="scientific">Roseivirga spongicola</name>
    <dbReference type="NCBI Taxonomy" id="333140"/>
    <lineage>
        <taxon>Bacteria</taxon>
        <taxon>Pseudomonadati</taxon>
        <taxon>Bacteroidota</taxon>
        <taxon>Cytophagia</taxon>
        <taxon>Cytophagales</taxon>
        <taxon>Roseivirgaceae</taxon>
        <taxon>Roseivirga</taxon>
    </lineage>
</organism>
<protein>
    <recommendedName>
        <fullName evidence="3">TonB-dependent receptor plug domain-containing protein</fullName>
    </recommendedName>
</protein>
<dbReference type="RefSeq" id="WP_068217777.1">
    <property type="nucleotide sequence ID" value="NZ_CP139724.1"/>
</dbReference>
<dbReference type="Pfam" id="PF13715">
    <property type="entry name" value="CarbopepD_reg_2"/>
    <property type="match status" value="1"/>
</dbReference>
<reference evidence="1 2" key="1">
    <citation type="submission" date="2016-01" db="EMBL/GenBank/DDBJ databases">
        <title>Genome sequencing of Roseivirga spongicola UST030701-084.</title>
        <authorList>
            <person name="Selvaratnam C."/>
            <person name="Thevarajoo S."/>
            <person name="Goh K.M."/>
            <person name="Ee R."/>
            <person name="Chan K.-G."/>
            <person name="Chong C.S."/>
        </authorList>
    </citation>
    <scope>NUCLEOTIDE SEQUENCE [LARGE SCALE GENOMIC DNA]</scope>
    <source>
        <strain evidence="1 2">UST030701-084</strain>
    </source>
</reference>
<sequence length="248" mass="28956">MRLVLTLFLLITCCFSAIGQEELLRGKIVDAKTGFAVPYASVLLSNKSQGMGASGEGKFRFEVENGDTLQISSIGYETLQLLIDRDKLDFDKENVFELKPAVYELDSIEIIQLSDNFYLKRPKLDTLELGIYRPRIIRDWNQMQTIPFAHEGQMGITISGFLNSFDKKIQQEKIINEFKKSKEFKKQRQAEREKYFNKELVKRVTRIDDRVIDEFMEYCNFLDGQIIGKTEYQVTLLILKKYKEFLVR</sequence>
<evidence type="ECO:0000313" key="1">
    <source>
        <dbReference type="EMBL" id="KYG78302.1"/>
    </source>
</evidence>
<dbReference type="STRING" id="333140.AWW68_05925"/>
<dbReference type="OrthoDB" id="1116175at2"/>
<dbReference type="AlphaFoldDB" id="A0A150XHZ3"/>
<evidence type="ECO:0000313" key="2">
    <source>
        <dbReference type="Proteomes" id="UP000075606"/>
    </source>
</evidence>
<name>A0A150XHZ3_9BACT</name>
<keyword evidence="2" id="KW-1185">Reference proteome</keyword>
<comment type="caution">
    <text evidence="1">The sequence shown here is derived from an EMBL/GenBank/DDBJ whole genome shotgun (WGS) entry which is preliminary data.</text>
</comment>
<proteinExistence type="predicted"/>
<dbReference type="InterPro" id="IPR008969">
    <property type="entry name" value="CarboxyPept-like_regulatory"/>
</dbReference>
<dbReference type="EMBL" id="LRPC01000001">
    <property type="protein sequence ID" value="KYG78302.1"/>
    <property type="molecule type" value="Genomic_DNA"/>
</dbReference>
<dbReference type="Proteomes" id="UP000075606">
    <property type="component" value="Unassembled WGS sequence"/>
</dbReference>
<dbReference type="SUPFAM" id="SSF49464">
    <property type="entry name" value="Carboxypeptidase regulatory domain-like"/>
    <property type="match status" value="1"/>
</dbReference>